<evidence type="ECO:0000256" key="2">
    <source>
        <dbReference type="ARBA" id="ARBA00022737"/>
    </source>
</evidence>
<dbReference type="InterPro" id="IPR001763">
    <property type="entry name" value="Rhodanese-like_dom"/>
</dbReference>
<keyword evidence="1" id="KW-0808">Transferase</keyword>
<dbReference type="Proteomes" id="UP000518752">
    <property type="component" value="Unassembled WGS sequence"/>
</dbReference>
<evidence type="ECO:0000256" key="3">
    <source>
        <dbReference type="SAM" id="MobiDB-lite"/>
    </source>
</evidence>
<sequence>MPNSPRKGIQEFQNKRIPGAQFLDLDEVANPHELGLKHMMPSTALFAETCEKFGIEPATHVVLYDTHGVFSSPRALFMFRTFGHLNSSILNGGLPAWEANSFKVDTNLPGPYPPKSKYDDPQLEEKAIRNYDQMVANSDLDPSSSSEAELVLDARPAGRFTGSDPEPRPGLSSGHMPNSFSLPFNSFLKSVQSPQGTSYTIFRDRDEIRRELDRTLGPQQAERVIKGEATAVTTCGSGMTAGVLWLGLKLLNAPKVGLYDESWTGYAMRETSKIEKV</sequence>
<dbReference type="SUPFAM" id="SSF52821">
    <property type="entry name" value="Rhodanese/Cell cycle control phosphatase"/>
    <property type="match status" value="2"/>
</dbReference>
<feature type="domain" description="Rhodanese" evidence="4">
    <location>
        <begin position="145"/>
        <end position="275"/>
    </location>
</feature>
<dbReference type="EMBL" id="JAACJN010000049">
    <property type="protein sequence ID" value="KAF5382932.1"/>
    <property type="molecule type" value="Genomic_DNA"/>
</dbReference>
<dbReference type="OrthoDB" id="270167at2759"/>
<evidence type="ECO:0000313" key="5">
    <source>
        <dbReference type="EMBL" id="KAF5382932.1"/>
    </source>
</evidence>
<gene>
    <name evidence="5" type="ORF">D9757_006314</name>
</gene>
<comment type="caution">
    <text evidence="5">The sequence shown here is derived from an EMBL/GenBank/DDBJ whole genome shotgun (WGS) entry which is preliminary data.</text>
</comment>
<feature type="domain" description="Rhodanese" evidence="4">
    <location>
        <begin position="10"/>
        <end position="106"/>
    </location>
</feature>
<feature type="region of interest" description="Disordered" evidence="3">
    <location>
        <begin position="155"/>
        <end position="176"/>
    </location>
</feature>
<dbReference type="AlphaFoldDB" id="A0A8H5HGH0"/>
<proteinExistence type="predicted"/>
<accession>A0A8H5HGH0</accession>
<evidence type="ECO:0000256" key="1">
    <source>
        <dbReference type="ARBA" id="ARBA00022679"/>
    </source>
</evidence>
<dbReference type="SMART" id="SM00450">
    <property type="entry name" value="RHOD"/>
    <property type="match status" value="2"/>
</dbReference>
<dbReference type="PROSITE" id="PS50206">
    <property type="entry name" value="RHODANESE_3"/>
    <property type="match status" value="2"/>
</dbReference>
<dbReference type="GO" id="GO:0004792">
    <property type="term" value="F:thiosulfate-cyanide sulfurtransferase activity"/>
    <property type="evidence" value="ECO:0007669"/>
    <property type="project" value="TreeGrafter"/>
</dbReference>
<dbReference type="CDD" id="cd01449">
    <property type="entry name" value="TST_Repeat_2"/>
    <property type="match status" value="1"/>
</dbReference>
<dbReference type="GO" id="GO:0005739">
    <property type="term" value="C:mitochondrion"/>
    <property type="evidence" value="ECO:0007669"/>
    <property type="project" value="TreeGrafter"/>
</dbReference>
<dbReference type="PANTHER" id="PTHR11364">
    <property type="entry name" value="THIOSULFATE SULFERTANSFERASE"/>
    <property type="match status" value="1"/>
</dbReference>
<keyword evidence="6" id="KW-1185">Reference proteome</keyword>
<reference evidence="5 6" key="1">
    <citation type="journal article" date="2020" name="ISME J.">
        <title>Uncovering the hidden diversity of litter-decomposition mechanisms in mushroom-forming fungi.</title>
        <authorList>
            <person name="Floudas D."/>
            <person name="Bentzer J."/>
            <person name="Ahren D."/>
            <person name="Johansson T."/>
            <person name="Persson P."/>
            <person name="Tunlid A."/>
        </authorList>
    </citation>
    <scope>NUCLEOTIDE SEQUENCE [LARGE SCALE GENOMIC DNA]</scope>
    <source>
        <strain evidence="5 6">CBS 406.79</strain>
    </source>
</reference>
<protein>
    <recommendedName>
        <fullName evidence="4">Rhodanese domain-containing protein</fullName>
    </recommendedName>
</protein>
<name>A0A8H5HGH0_9AGAR</name>
<keyword evidence="2" id="KW-0677">Repeat</keyword>
<dbReference type="PANTHER" id="PTHR11364:SF27">
    <property type="entry name" value="SULFURTRANSFERASE"/>
    <property type="match status" value="1"/>
</dbReference>
<evidence type="ECO:0000259" key="4">
    <source>
        <dbReference type="PROSITE" id="PS50206"/>
    </source>
</evidence>
<dbReference type="InterPro" id="IPR036873">
    <property type="entry name" value="Rhodanese-like_dom_sf"/>
</dbReference>
<dbReference type="CDD" id="cd01448">
    <property type="entry name" value="TST_Repeat_1"/>
    <property type="match status" value="1"/>
</dbReference>
<organism evidence="5 6">
    <name type="scientific">Collybiopsis confluens</name>
    <dbReference type="NCBI Taxonomy" id="2823264"/>
    <lineage>
        <taxon>Eukaryota</taxon>
        <taxon>Fungi</taxon>
        <taxon>Dikarya</taxon>
        <taxon>Basidiomycota</taxon>
        <taxon>Agaricomycotina</taxon>
        <taxon>Agaricomycetes</taxon>
        <taxon>Agaricomycetidae</taxon>
        <taxon>Agaricales</taxon>
        <taxon>Marasmiineae</taxon>
        <taxon>Omphalotaceae</taxon>
        <taxon>Collybiopsis</taxon>
    </lineage>
</organism>
<evidence type="ECO:0000313" key="6">
    <source>
        <dbReference type="Proteomes" id="UP000518752"/>
    </source>
</evidence>
<dbReference type="Pfam" id="PF00581">
    <property type="entry name" value="Rhodanese"/>
    <property type="match status" value="1"/>
</dbReference>
<dbReference type="Gene3D" id="3.40.250.10">
    <property type="entry name" value="Rhodanese-like domain"/>
    <property type="match status" value="2"/>
</dbReference>
<dbReference type="InterPro" id="IPR045078">
    <property type="entry name" value="TST/MPST-like"/>
</dbReference>